<protein>
    <recommendedName>
        <fullName evidence="5">Secreted protein</fullName>
    </recommendedName>
</protein>
<evidence type="ECO:0000313" key="3">
    <source>
        <dbReference type="EMBL" id="KAJ1145125.1"/>
    </source>
</evidence>
<name>A0AAV7QYP9_PLEWA</name>
<comment type="caution">
    <text evidence="3">The sequence shown here is derived from an EMBL/GenBank/DDBJ whole genome shotgun (WGS) entry which is preliminary data.</text>
</comment>
<accession>A0AAV7QYP9</accession>
<feature type="signal peptide" evidence="2">
    <location>
        <begin position="1"/>
        <end position="28"/>
    </location>
</feature>
<feature type="region of interest" description="Disordered" evidence="1">
    <location>
        <begin position="51"/>
        <end position="98"/>
    </location>
</feature>
<evidence type="ECO:0000256" key="1">
    <source>
        <dbReference type="SAM" id="MobiDB-lite"/>
    </source>
</evidence>
<dbReference type="AlphaFoldDB" id="A0AAV7QYP9"/>
<dbReference type="EMBL" id="JANPWB010000010">
    <property type="protein sequence ID" value="KAJ1145125.1"/>
    <property type="molecule type" value="Genomic_DNA"/>
</dbReference>
<keyword evidence="4" id="KW-1185">Reference proteome</keyword>
<feature type="chain" id="PRO_5043911046" description="Secreted protein" evidence="2">
    <location>
        <begin position="29"/>
        <end position="116"/>
    </location>
</feature>
<evidence type="ECO:0008006" key="5">
    <source>
        <dbReference type="Google" id="ProtNLM"/>
    </source>
</evidence>
<dbReference type="Proteomes" id="UP001066276">
    <property type="component" value="Chromosome 6"/>
</dbReference>
<keyword evidence="2" id="KW-0732">Signal</keyword>
<organism evidence="3 4">
    <name type="scientific">Pleurodeles waltl</name>
    <name type="common">Iberian ribbed newt</name>
    <dbReference type="NCBI Taxonomy" id="8319"/>
    <lineage>
        <taxon>Eukaryota</taxon>
        <taxon>Metazoa</taxon>
        <taxon>Chordata</taxon>
        <taxon>Craniata</taxon>
        <taxon>Vertebrata</taxon>
        <taxon>Euteleostomi</taxon>
        <taxon>Amphibia</taxon>
        <taxon>Batrachia</taxon>
        <taxon>Caudata</taxon>
        <taxon>Salamandroidea</taxon>
        <taxon>Salamandridae</taxon>
        <taxon>Pleurodelinae</taxon>
        <taxon>Pleurodeles</taxon>
    </lineage>
</organism>
<gene>
    <name evidence="3" type="ORF">NDU88_011417</name>
</gene>
<reference evidence="3" key="1">
    <citation type="journal article" date="2022" name="bioRxiv">
        <title>Sequencing and chromosome-scale assembly of the giantPleurodeles waltlgenome.</title>
        <authorList>
            <person name="Brown T."/>
            <person name="Elewa A."/>
            <person name="Iarovenko S."/>
            <person name="Subramanian E."/>
            <person name="Araus A.J."/>
            <person name="Petzold A."/>
            <person name="Susuki M."/>
            <person name="Suzuki K.-i.T."/>
            <person name="Hayashi T."/>
            <person name="Toyoda A."/>
            <person name="Oliveira C."/>
            <person name="Osipova E."/>
            <person name="Leigh N.D."/>
            <person name="Simon A."/>
            <person name="Yun M.H."/>
        </authorList>
    </citation>
    <scope>NUCLEOTIDE SEQUENCE</scope>
    <source>
        <strain evidence="3">20211129_DDA</strain>
        <tissue evidence="3">Liver</tissue>
    </source>
</reference>
<sequence>MPCWKCVLGVVFLFRRLTVTFRAWEAQAAPAQRSSSSPISVAAGGIATFSRRGTEEQTAHVITSSLAPSPQAKGETSGWQATHAPQACEQPRKHRQASAPKAACFLVRGGALNGAV</sequence>
<evidence type="ECO:0000256" key="2">
    <source>
        <dbReference type="SAM" id="SignalP"/>
    </source>
</evidence>
<proteinExistence type="predicted"/>
<evidence type="ECO:0000313" key="4">
    <source>
        <dbReference type="Proteomes" id="UP001066276"/>
    </source>
</evidence>